<feature type="signal peptide" evidence="1">
    <location>
        <begin position="1"/>
        <end position="21"/>
    </location>
</feature>
<evidence type="ECO:0000256" key="1">
    <source>
        <dbReference type="SAM" id="SignalP"/>
    </source>
</evidence>
<dbReference type="VEuPathDB" id="CryptoDB:Cvel_5424"/>
<name>A0A0G4GYR0_9ALVE</name>
<evidence type="ECO:0000313" key="2">
    <source>
        <dbReference type="EMBL" id="CEM36273.1"/>
    </source>
</evidence>
<keyword evidence="1" id="KW-0732">Signal</keyword>
<proteinExistence type="predicted"/>
<gene>
    <name evidence="2" type="ORF">Cvel_5424</name>
</gene>
<reference evidence="2" key="1">
    <citation type="submission" date="2014-11" db="EMBL/GenBank/DDBJ databases">
        <authorList>
            <person name="Otto D Thomas"/>
            <person name="Naeem Raeece"/>
        </authorList>
    </citation>
    <scope>NUCLEOTIDE SEQUENCE</scope>
</reference>
<accession>A0A0G4GYR0</accession>
<organism evidence="2">
    <name type="scientific">Chromera velia CCMP2878</name>
    <dbReference type="NCBI Taxonomy" id="1169474"/>
    <lineage>
        <taxon>Eukaryota</taxon>
        <taxon>Sar</taxon>
        <taxon>Alveolata</taxon>
        <taxon>Colpodellida</taxon>
        <taxon>Chromeraceae</taxon>
        <taxon>Chromera</taxon>
    </lineage>
</organism>
<dbReference type="EMBL" id="CDMZ01001691">
    <property type="protein sequence ID" value="CEM36273.1"/>
    <property type="molecule type" value="Genomic_DNA"/>
</dbReference>
<protein>
    <submittedName>
        <fullName evidence="2">Uncharacterized protein</fullName>
    </submittedName>
</protein>
<feature type="chain" id="PRO_5005191351" evidence="1">
    <location>
        <begin position="22"/>
        <end position="106"/>
    </location>
</feature>
<dbReference type="AlphaFoldDB" id="A0A0G4GYR0"/>
<sequence>MTFNFLYLVLLSVVALHVAFSFPAYCDSESAGDLEACEGSNPAYCAVQSNGDLKACTAEQAYCAVESAGDLRACEGSNPAYCAVQSNGDLKAQLSRLIVRLRALVT</sequence>